<accession>A0A939JWA7</accession>
<dbReference type="NCBIfam" id="NF040894">
    <property type="entry name" value="puhB_PGC"/>
    <property type="match status" value="1"/>
</dbReference>
<comment type="caution">
    <text evidence="3">The sequence shown here is derived from an EMBL/GenBank/DDBJ whole genome shotgun (WGS) entry which is preliminary data.</text>
</comment>
<gene>
    <name evidence="3" type="ORF">J1C48_12080</name>
</gene>
<dbReference type="RefSeq" id="WP_207258099.1">
    <property type="nucleotide sequence ID" value="NZ_JAFMPP010000009.1"/>
</dbReference>
<dbReference type="InterPro" id="IPR054839">
    <property type="entry name" value="puhB_PGC"/>
</dbReference>
<organism evidence="3 4">
    <name type="scientific">Jiella flava</name>
    <dbReference type="NCBI Taxonomy" id="2816857"/>
    <lineage>
        <taxon>Bacteria</taxon>
        <taxon>Pseudomonadati</taxon>
        <taxon>Pseudomonadota</taxon>
        <taxon>Alphaproteobacteria</taxon>
        <taxon>Hyphomicrobiales</taxon>
        <taxon>Aurantimonadaceae</taxon>
        <taxon>Jiella</taxon>
    </lineage>
</organism>
<keyword evidence="4" id="KW-1185">Reference proteome</keyword>
<feature type="transmembrane region" description="Helical" evidence="2">
    <location>
        <begin position="34"/>
        <end position="57"/>
    </location>
</feature>
<proteinExistence type="predicted"/>
<reference evidence="3" key="1">
    <citation type="submission" date="2021-03" db="EMBL/GenBank/DDBJ databases">
        <title>Whole genome sequence of Jiella sp. CQZ9-1.</title>
        <authorList>
            <person name="Tuo L."/>
        </authorList>
    </citation>
    <scope>NUCLEOTIDE SEQUENCE</scope>
    <source>
        <strain evidence="3">CQZ9-1</strain>
    </source>
</reference>
<evidence type="ECO:0000256" key="2">
    <source>
        <dbReference type="SAM" id="Phobius"/>
    </source>
</evidence>
<evidence type="ECO:0000313" key="3">
    <source>
        <dbReference type="EMBL" id="MBO0663319.1"/>
    </source>
</evidence>
<sequence length="226" mass="24336">MSTELEEFDDIKTVVTEAELPKGERILWQVRPDWWRLALGAFRLKLVGLYFMIFALWKIGVTHHETGSWAQGVGDAATLLPALGVGVAMIMLYAYITARATSFTLTSRRLVMRFGIALPAQLNIPLGEIDHAALKLHADGTGDLPLKVGKIGRPSYFQLWPYARPWRLGAAEPMLRAVPDAAEAARTIAKALVAHQGGTRSVVAGNAGQSAPKSATGFAGAHPAAV</sequence>
<evidence type="ECO:0000256" key="1">
    <source>
        <dbReference type="SAM" id="MobiDB-lite"/>
    </source>
</evidence>
<keyword evidence="2" id="KW-0812">Transmembrane</keyword>
<protein>
    <submittedName>
        <fullName evidence="3">PH domain-containing protein</fullName>
    </submittedName>
</protein>
<keyword evidence="2" id="KW-1133">Transmembrane helix</keyword>
<evidence type="ECO:0000313" key="4">
    <source>
        <dbReference type="Proteomes" id="UP000664122"/>
    </source>
</evidence>
<dbReference type="Proteomes" id="UP000664122">
    <property type="component" value="Unassembled WGS sequence"/>
</dbReference>
<feature type="transmembrane region" description="Helical" evidence="2">
    <location>
        <begin position="77"/>
        <end position="98"/>
    </location>
</feature>
<dbReference type="EMBL" id="JAFMPP010000009">
    <property type="protein sequence ID" value="MBO0663319.1"/>
    <property type="molecule type" value="Genomic_DNA"/>
</dbReference>
<name>A0A939JWA7_9HYPH</name>
<dbReference type="AlphaFoldDB" id="A0A939JWA7"/>
<feature type="region of interest" description="Disordered" evidence="1">
    <location>
        <begin position="204"/>
        <end position="226"/>
    </location>
</feature>
<keyword evidence="2" id="KW-0472">Membrane</keyword>